<evidence type="ECO:0000256" key="3">
    <source>
        <dbReference type="ARBA" id="ARBA00022837"/>
    </source>
</evidence>
<evidence type="ECO:0000259" key="4">
    <source>
        <dbReference type="PROSITE" id="PS50081"/>
    </source>
</evidence>
<keyword evidence="2" id="KW-0862">Zinc</keyword>
<evidence type="ECO:0000256" key="1">
    <source>
        <dbReference type="ARBA" id="ARBA00022723"/>
    </source>
</evidence>
<dbReference type="PROSITE" id="PS00018">
    <property type="entry name" value="EF_HAND_1"/>
    <property type="match status" value="2"/>
</dbReference>
<protein>
    <submittedName>
        <fullName evidence="6">Dgk</fullName>
    </submittedName>
</protein>
<dbReference type="Pfam" id="PF00130">
    <property type="entry name" value="C1_1"/>
    <property type="match status" value="2"/>
</dbReference>
<dbReference type="GO" id="GO:0004143">
    <property type="term" value="F:ATP-dependent diacylglycerol kinase activity"/>
    <property type="evidence" value="ECO:0007669"/>
    <property type="project" value="InterPro"/>
</dbReference>
<dbReference type="AlphaFoldDB" id="A0A7J7JXB7"/>
<dbReference type="InterPro" id="IPR018247">
    <property type="entry name" value="EF_Hand_1_Ca_BS"/>
</dbReference>
<sequence>MFLSETDHSNSTCMLSFKVTFKLYDSDGNGVLDSKEVDNIINQMMLVAKYLGWDVSELEPILQEMMQEIDYDSDGMVTIEEWKRGGMTSIPLLVLLGLDKNVQDDGSHVWRLKHFTKRAYCNLCRNLLVVFGKQGLSCKFCKYTVHERCASRAPACCITTYTKSRKNTYHVPMLHHWVEGNCAGKCFKCRKTIKNGITGLHCRWCQINVHNKCCSLIPLECDLGD</sequence>
<evidence type="ECO:0000313" key="6">
    <source>
        <dbReference type="EMBL" id="KAF6031050.1"/>
    </source>
</evidence>
<dbReference type="InterPro" id="IPR002219">
    <property type="entry name" value="PKC_DAG/PE"/>
</dbReference>
<dbReference type="CDD" id="cd00051">
    <property type="entry name" value="EFh"/>
    <property type="match status" value="1"/>
</dbReference>
<comment type="caution">
    <text evidence="6">The sequence shown here is derived from an EMBL/GenBank/DDBJ whole genome shotgun (WGS) entry which is preliminary data.</text>
</comment>
<feature type="domain" description="Phorbol-ester/DAG-type" evidence="4">
    <location>
        <begin position="174"/>
        <end position="221"/>
    </location>
</feature>
<dbReference type="FunFam" id="1.10.238.10:FF:000017">
    <property type="entry name" value="Diacylglycerol kinase"/>
    <property type="match status" value="1"/>
</dbReference>
<keyword evidence="1" id="KW-0479">Metal-binding</keyword>
<dbReference type="GO" id="GO:0005886">
    <property type="term" value="C:plasma membrane"/>
    <property type="evidence" value="ECO:0007669"/>
    <property type="project" value="TreeGrafter"/>
</dbReference>
<evidence type="ECO:0000313" key="7">
    <source>
        <dbReference type="Proteomes" id="UP000593567"/>
    </source>
</evidence>
<dbReference type="InterPro" id="IPR011992">
    <property type="entry name" value="EF-hand-dom_pair"/>
</dbReference>
<dbReference type="PROSITE" id="PS50081">
    <property type="entry name" value="ZF_DAG_PE_2"/>
    <property type="match status" value="2"/>
</dbReference>
<dbReference type="SMART" id="SM00054">
    <property type="entry name" value="EFh"/>
    <property type="match status" value="2"/>
</dbReference>
<organism evidence="6 7">
    <name type="scientific">Bugula neritina</name>
    <name type="common">Brown bryozoan</name>
    <name type="synonym">Sertularia neritina</name>
    <dbReference type="NCBI Taxonomy" id="10212"/>
    <lineage>
        <taxon>Eukaryota</taxon>
        <taxon>Metazoa</taxon>
        <taxon>Spiralia</taxon>
        <taxon>Lophotrochozoa</taxon>
        <taxon>Bryozoa</taxon>
        <taxon>Gymnolaemata</taxon>
        <taxon>Cheilostomatida</taxon>
        <taxon>Flustrina</taxon>
        <taxon>Buguloidea</taxon>
        <taxon>Bugulidae</taxon>
        <taxon>Bugula</taxon>
    </lineage>
</organism>
<dbReference type="PROSITE" id="PS50222">
    <property type="entry name" value="EF_HAND_2"/>
    <property type="match status" value="2"/>
</dbReference>
<feature type="domain" description="Phorbol-ester/DAG-type" evidence="4">
    <location>
        <begin position="107"/>
        <end position="157"/>
    </location>
</feature>
<feature type="domain" description="EF-hand" evidence="5">
    <location>
        <begin position="12"/>
        <end position="47"/>
    </location>
</feature>
<dbReference type="EMBL" id="VXIV02001642">
    <property type="protein sequence ID" value="KAF6031050.1"/>
    <property type="molecule type" value="Genomic_DNA"/>
</dbReference>
<evidence type="ECO:0000256" key="2">
    <source>
        <dbReference type="ARBA" id="ARBA00022833"/>
    </source>
</evidence>
<reference evidence="6" key="1">
    <citation type="submission" date="2020-06" db="EMBL/GenBank/DDBJ databases">
        <title>Draft genome of Bugula neritina, a colonial animal packing powerful symbionts and potential medicines.</title>
        <authorList>
            <person name="Rayko M."/>
        </authorList>
    </citation>
    <scope>NUCLEOTIDE SEQUENCE [LARGE SCALE GENOMIC DNA]</scope>
    <source>
        <strain evidence="6">Kwan_BN1</strain>
    </source>
</reference>
<accession>A0A7J7JXB7</accession>
<gene>
    <name evidence="6" type="ORF">EB796_010645</name>
</gene>
<dbReference type="PANTHER" id="PTHR11255">
    <property type="entry name" value="DIACYLGLYCEROL KINASE"/>
    <property type="match status" value="1"/>
</dbReference>
<dbReference type="PANTHER" id="PTHR11255:SF48">
    <property type="entry name" value="DIACYLGLYCEROL KINASE 1"/>
    <property type="match status" value="1"/>
</dbReference>
<dbReference type="SMART" id="SM00109">
    <property type="entry name" value="C1"/>
    <property type="match status" value="2"/>
</dbReference>
<proteinExistence type="predicted"/>
<dbReference type="InterPro" id="IPR037607">
    <property type="entry name" value="DGK"/>
</dbReference>
<dbReference type="OrthoDB" id="242257at2759"/>
<dbReference type="Gene3D" id="3.30.60.20">
    <property type="match status" value="2"/>
</dbReference>
<dbReference type="CDD" id="cd20851">
    <property type="entry name" value="C1_DGK_typeI_like_rpt2"/>
    <property type="match status" value="1"/>
</dbReference>
<dbReference type="Proteomes" id="UP000593567">
    <property type="component" value="Unassembled WGS sequence"/>
</dbReference>
<dbReference type="PROSITE" id="PS00479">
    <property type="entry name" value="ZF_DAG_PE_1"/>
    <property type="match status" value="2"/>
</dbReference>
<name>A0A7J7JXB7_BUGNE</name>
<keyword evidence="3" id="KW-0106">Calcium</keyword>
<dbReference type="GO" id="GO:0005509">
    <property type="term" value="F:calcium ion binding"/>
    <property type="evidence" value="ECO:0007669"/>
    <property type="project" value="InterPro"/>
</dbReference>
<feature type="domain" description="EF-hand" evidence="5">
    <location>
        <begin position="57"/>
        <end position="92"/>
    </location>
</feature>
<dbReference type="InterPro" id="IPR046349">
    <property type="entry name" value="C1-like_sf"/>
</dbReference>
<dbReference type="Gene3D" id="1.10.238.10">
    <property type="entry name" value="EF-hand"/>
    <property type="match status" value="1"/>
</dbReference>
<evidence type="ECO:0000259" key="5">
    <source>
        <dbReference type="PROSITE" id="PS50222"/>
    </source>
</evidence>
<dbReference type="SUPFAM" id="SSF47473">
    <property type="entry name" value="EF-hand"/>
    <property type="match status" value="1"/>
</dbReference>
<dbReference type="SUPFAM" id="SSF57889">
    <property type="entry name" value="Cysteine-rich domain"/>
    <property type="match status" value="2"/>
</dbReference>
<dbReference type="Pfam" id="PF13499">
    <property type="entry name" value="EF-hand_7"/>
    <property type="match status" value="1"/>
</dbReference>
<keyword evidence="7" id="KW-1185">Reference proteome</keyword>
<dbReference type="GO" id="GO:0007165">
    <property type="term" value="P:signal transduction"/>
    <property type="evidence" value="ECO:0007669"/>
    <property type="project" value="InterPro"/>
</dbReference>
<dbReference type="InterPro" id="IPR002048">
    <property type="entry name" value="EF_hand_dom"/>
</dbReference>